<feature type="region of interest" description="Disordered" evidence="5">
    <location>
        <begin position="206"/>
        <end position="236"/>
    </location>
</feature>
<comment type="similarity">
    <text evidence="2">Belongs to the RENT3 family.</text>
</comment>
<dbReference type="GO" id="GO:0003729">
    <property type="term" value="F:mRNA binding"/>
    <property type="evidence" value="ECO:0007669"/>
    <property type="project" value="TreeGrafter"/>
</dbReference>
<feature type="region of interest" description="Disordered" evidence="5">
    <location>
        <begin position="379"/>
        <end position="434"/>
    </location>
</feature>
<organism evidence="9">
    <name type="scientific">Thelazia callipaeda</name>
    <name type="common">Oriental eyeworm</name>
    <name type="synonym">Parasitic nematode</name>
    <dbReference type="NCBI Taxonomy" id="103827"/>
    <lineage>
        <taxon>Eukaryota</taxon>
        <taxon>Metazoa</taxon>
        <taxon>Ecdysozoa</taxon>
        <taxon>Nematoda</taxon>
        <taxon>Chromadorea</taxon>
        <taxon>Rhabditida</taxon>
        <taxon>Spirurina</taxon>
        <taxon>Spiruromorpha</taxon>
        <taxon>Thelazioidea</taxon>
        <taxon>Thelaziidae</taxon>
        <taxon>Thelazia</taxon>
    </lineage>
</organism>
<reference evidence="7 8" key="2">
    <citation type="submission" date="2018-11" db="EMBL/GenBank/DDBJ databases">
        <authorList>
            <consortium name="Pathogen Informatics"/>
        </authorList>
    </citation>
    <scope>NUCLEOTIDE SEQUENCE [LARGE SCALE GENOMIC DNA]</scope>
</reference>
<dbReference type="PANTHER" id="PTHR13112">
    <property type="entry name" value="UPF3 REGULATOR OF NONSENSE TRANSCRIPTS-LIKE PROTEIN"/>
    <property type="match status" value="1"/>
</dbReference>
<evidence type="ECO:0000256" key="2">
    <source>
        <dbReference type="ARBA" id="ARBA00005991"/>
    </source>
</evidence>
<evidence type="ECO:0000313" key="7">
    <source>
        <dbReference type="EMBL" id="VDN03067.1"/>
    </source>
</evidence>
<evidence type="ECO:0000313" key="8">
    <source>
        <dbReference type="Proteomes" id="UP000276776"/>
    </source>
</evidence>
<proteinExistence type="inferred from homology"/>
<dbReference type="Proteomes" id="UP000276776">
    <property type="component" value="Unassembled WGS sequence"/>
</dbReference>
<dbReference type="AlphaFoldDB" id="A0A0N5CZ84"/>
<dbReference type="GO" id="GO:0000184">
    <property type="term" value="P:nuclear-transcribed mRNA catabolic process, nonsense-mediated decay"/>
    <property type="evidence" value="ECO:0007669"/>
    <property type="project" value="UniProtKB-KW"/>
</dbReference>
<dbReference type="CDD" id="cd12455">
    <property type="entry name" value="RRM_like_Smg4_UPF3"/>
    <property type="match status" value="1"/>
</dbReference>
<keyword evidence="3" id="KW-0866">Nonsense-mediated mRNA decay</keyword>
<dbReference type="WBParaSite" id="TCLT_0000579101-mRNA-1">
    <property type="protein sequence ID" value="TCLT_0000579101-mRNA-1"/>
    <property type="gene ID" value="TCLT_0000579101"/>
</dbReference>
<feature type="compositionally biased region" description="Basic and acidic residues" evidence="5">
    <location>
        <begin position="379"/>
        <end position="400"/>
    </location>
</feature>
<dbReference type="InterPro" id="IPR012677">
    <property type="entry name" value="Nucleotide-bd_a/b_plait_sf"/>
</dbReference>
<dbReference type="InterPro" id="IPR035979">
    <property type="entry name" value="RBD_domain_sf"/>
</dbReference>
<keyword evidence="8" id="KW-1185">Reference proteome</keyword>
<evidence type="ECO:0000313" key="9">
    <source>
        <dbReference type="WBParaSite" id="TCLT_0000579101-mRNA-1"/>
    </source>
</evidence>
<gene>
    <name evidence="7" type="ORF">TCLT_LOCUS5780</name>
</gene>
<dbReference type="InterPro" id="IPR039722">
    <property type="entry name" value="Upf3"/>
</dbReference>
<evidence type="ECO:0000256" key="3">
    <source>
        <dbReference type="ARBA" id="ARBA00023161"/>
    </source>
</evidence>
<feature type="domain" description="UPF3" evidence="6">
    <location>
        <begin position="20"/>
        <end position="198"/>
    </location>
</feature>
<name>A0A0N5CZ84_THECL</name>
<dbReference type="PANTHER" id="PTHR13112:SF0">
    <property type="entry name" value="FI21285P1"/>
    <property type="match status" value="1"/>
</dbReference>
<reference evidence="9" key="1">
    <citation type="submission" date="2017-02" db="UniProtKB">
        <authorList>
            <consortium name="WormBaseParasite"/>
        </authorList>
    </citation>
    <scope>IDENTIFICATION</scope>
</reference>
<dbReference type="OMA" id="FSRVYFV"/>
<dbReference type="EMBL" id="UYYF01004363">
    <property type="protein sequence ID" value="VDN03067.1"/>
    <property type="molecule type" value="Genomic_DNA"/>
</dbReference>
<feature type="compositionally biased region" description="Polar residues" evidence="5">
    <location>
        <begin position="418"/>
        <end position="434"/>
    </location>
</feature>
<dbReference type="InterPro" id="IPR005120">
    <property type="entry name" value="UPF3_dom"/>
</dbReference>
<dbReference type="OrthoDB" id="18087at2759"/>
<dbReference type="SUPFAM" id="SSF54928">
    <property type="entry name" value="RNA-binding domain, RBD"/>
    <property type="match status" value="1"/>
</dbReference>
<evidence type="ECO:0000259" key="6">
    <source>
        <dbReference type="Pfam" id="PF03467"/>
    </source>
</evidence>
<dbReference type="STRING" id="103827.A0A0N5CZ84"/>
<comment type="subcellular location">
    <subcellularLocation>
        <location evidence="1">Nucleus</location>
    </subcellularLocation>
</comment>
<sequence>MVSVASCSKKGRNKRKTLPKIVLRRLPAAMTWDNLQVQLSPVPDFEFVEFIAAKRDGGVSFSRVYFVFKNDDDILTFRDRFHGYVFIDDKGGESVGIVELAPNPKVPYDNLEDSKKRDPKCGTVESGFETQLFIFTSRGNAKDSKDQEYKKFLVERKSPEVLDRVPLEVLVREIEEKEKTIEQSYVQETPLTQYMDKKGEERIKRMQERRRTREEEKYLRSERRRESEKNYNQEQNDAKKVVEFRNSKFERSSDAVAKEYERSKMRTQCFGDRIVGLDSKDVVSDRLKHVELKKRVRNLSASEECSVKKIDQNEKVEKSQTNKIDDTEKINKPADLIPPDNVAEAEQVSRAAPKISNITIRGARNNLSGVDVVEEKKVKNEKAVESDAVKPRRNKDRPERAIYQPGAARRRAAVLAASDTNPETKTSTNGKTKA</sequence>
<dbReference type="GO" id="GO:0045727">
    <property type="term" value="P:positive regulation of translation"/>
    <property type="evidence" value="ECO:0007669"/>
    <property type="project" value="TreeGrafter"/>
</dbReference>
<keyword evidence="4" id="KW-0539">Nucleus</keyword>
<protein>
    <submittedName>
        <fullName evidence="9">Smg4_UPF3 domain-containing protein</fullName>
    </submittedName>
</protein>
<dbReference type="Gene3D" id="3.30.70.330">
    <property type="match status" value="1"/>
</dbReference>
<dbReference type="GO" id="GO:0005730">
    <property type="term" value="C:nucleolus"/>
    <property type="evidence" value="ECO:0007669"/>
    <property type="project" value="TreeGrafter"/>
</dbReference>
<dbReference type="Pfam" id="PF03467">
    <property type="entry name" value="Smg4_UPF3"/>
    <property type="match status" value="1"/>
</dbReference>
<evidence type="ECO:0000256" key="5">
    <source>
        <dbReference type="SAM" id="MobiDB-lite"/>
    </source>
</evidence>
<evidence type="ECO:0000256" key="4">
    <source>
        <dbReference type="ARBA" id="ARBA00023242"/>
    </source>
</evidence>
<accession>A0A0N5CZ84</accession>
<evidence type="ECO:0000256" key="1">
    <source>
        <dbReference type="ARBA" id="ARBA00004123"/>
    </source>
</evidence>
<dbReference type="GO" id="GO:0005737">
    <property type="term" value="C:cytoplasm"/>
    <property type="evidence" value="ECO:0007669"/>
    <property type="project" value="TreeGrafter"/>
</dbReference>